<sequence length="565" mass="63870">MVPTNCYNSNLSSTYVFKGADWENDTFGQDVFTLAGFTAKTQGFLLLDLAVYNDTSDGLDFDGTLGLAWPALAVKDFTPPIQNFLSQFDKPVFSMFLERKGSNVTGQAGGLLTLGAIDTQNCDSNVNYASLTSLSYWQFSVSGFSVGSYQKTKAMQVFVDSSTFLGAPTDDLNAIVSATNAVYDQENNLYTLACNSTGLPDLKFTINKQVYSVSQKEYVTQATQNYTKATSHLELSKSLVAISDNAFRFNHDQIEYHSLYKVNADFLMCDKTVDETRKENIPSGSSMDWTLDKLKHELYITLSSKVEGFSFHDLFDEWRLNYEKNLDEICSKLFGDDLDVEEFICANLQDIITQEDGLNGKIFKAVPVDEIKHVTMEMEKSKKAKQDKALKKARYTGIPSWRQSNPIARSSKNVGGPITCMKSSDNPNMGHDVSDFKYESLNNPSSINSYATFIADDQVKNNNESPEEEDDDEFKPMLFEDCPEIARIPKRKPMALCDEYGRPEELIRKVSYLETENARYRKEISSLNNKQRDHLETIRQIQMQNMEQQEIIHALLLEIEALQMN</sequence>
<dbReference type="InterPro" id="IPR034164">
    <property type="entry name" value="Pepsin-like_dom"/>
</dbReference>
<reference evidence="4" key="1">
    <citation type="submission" date="2022-11" db="UniProtKB">
        <authorList>
            <consortium name="WormBaseParasite"/>
        </authorList>
    </citation>
    <scope>IDENTIFICATION</scope>
</reference>
<organism evidence="3 4">
    <name type="scientific">Acrobeloides nanus</name>
    <dbReference type="NCBI Taxonomy" id="290746"/>
    <lineage>
        <taxon>Eukaryota</taxon>
        <taxon>Metazoa</taxon>
        <taxon>Ecdysozoa</taxon>
        <taxon>Nematoda</taxon>
        <taxon>Chromadorea</taxon>
        <taxon>Rhabditida</taxon>
        <taxon>Tylenchina</taxon>
        <taxon>Cephalobomorpha</taxon>
        <taxon>Cephaloboidea</taxon>
        <taxon>Cephalobidae</taxon>
        <taxon>Acrobeloides</taxon>
    </lineage>
</organism>
<proteinExistence type="inferred from homology"/>
<accession>A0A914DQY9</accession>
<dbReference type="SUPFAM" id="SSF50630">
    <property type="entry name" value="Acid proteases"/>
    <property type="match status" value="1"/>
</dbReference>
<evidence type="ECO:0000259" key="2">
    <source>
        <dbReference type="PROSITE" id="PS51767"/>
    </source>
</evidence>
<dbReference type="PANTHER" id="PTHR47966">
    <property type="entry name" value="BETA-SITE APP-CLEAVING ENZYME, ISOFORM A-RELATED"/>
    <property type="match status" value="1"/>
</dbReference>
<dbReference type="PROSITE" id="PS51767">
    <property type="entry name" value="PEPTIDASE_A1"/>
    <property type="match status" value="1"/>
</dbReference>
<dbReference type="AlphaFoldDB" id="A0A914DQY9"/>
<dbReference type="Pfam" id="PF00026">
    <property type="entry name" value="Asp"/>
    <property type="match status" value="1"/>
</dbReference>
<dbReference type="GO" id="GO:0005764">
    <property type="term" value="C:lysosome"/>
    <property type="evidence" value="ECO:0007669"/>
    <property type="project" value="TreeGrafter"/>
</dbReference>
<evidence type="ECO:0000313" key="3">
    <source>
        <dbReference type="Proteomes" id="UP000887540"/>
    </source>
</evidence>
<evidence type="ECO:0000313" key="4">
    <source>
        <dbReference type="WBParaSite" id="ACRNAN_scaffold3369.g14386.t1"/>
    </source>
</evidence>
<dbReference type="InterPro" id="IPR021109">
    <property type="entry name" value="Peptidase_aspartic_dom_sf"/>
</dbReference>
<dbReference type="GO" id="GO:0006508">
    <property type="term" value="P:proteolysis"/>
    <property type="evidence" value="ECO:0007669"/>
    <property type="project" value="InterPro"/>
</dbReference>
<dbReference type="CDD" id="cd05471">
    <property type="entry name" value="pepsin_like"/>
    <property type="match status" value="1"/>
</dbReference>
<dbReference type="Gene3D" id="2.40.70.10">
    <property type="entry name" value="Acid Proteases"/>
    <property type="match status" value="2"/>
</dbReference>
<dbReference type="WBParaSite" id="ACRNAN_scaffold3369.g14386.t1">
    <property type="protein sequence ID" value="ACRNAN_scaffold3369.g14386.t1"/>
    <property type="gene ID" value="ACRNAN_scaffold3369.g14386"/>
</dbReference>
<dbReference type="GO" id="GO:0004190">
    <property type="term" value="F:aspartic-type endopeptidase activity"/>
    <property type="evidence" value="ECO:0007669"/>
    <property type="project" value="InterPro"/>
</dbReference>
<comment type="similarity">
    <text evidence="1">Belongs to the peptidase A1 family.</text>
</comment>
<feature type="domain" description="Peptidase A1" evidence="2">
    <location>
        <begin position="1"/>
        <end position="265"/>
    </location>
</feature>
<evidence type="ECO:0000256" key="1">
    <source>
        <dbReference type="ARBA" id="ARBA00007447"/>
    </source>
</evidence>
<dbReference type="InterPro" id="IPR001461">
    <property type="entry name" value="Aspartic_peptidase_A1"/>
</dbReference>
<dbReference type="Proteomes" id="UP000887540">
    <property type="component" value="Unplaced"/>
</dbReference>
<dbReference type="InterPro" id="IPR033121">
    <property type="entry name" value="PEPTIDASE_A1"/>
</dbReference>
<name>A0A914DQY9_9BILA</name>
<protein>
    <submittedName>
        <fullName evidence="4">Peptidase A1 domain-containing protein</fullName>
    </submittedName>
</protein>
<keyword evidence="3" id="KW-1185">Reference proteome</keyword>
<dbReference type="PANTHER" id="PTHR47966:SF8">
    <property type="entry name" value="ASPARTIC PROTEASE 1-RELATED"/>
    <property type="match status" value="1"/>
</dbReference>